<dbReference type="PANTHER" id="PTHR22754:SF32">
    <property type="entry name" value="DISCO-INTERACTING PROTEIN 2"/>
    <property type="match status" value="1"/>
</dbReference>
<reference evidence="6 8" key="3">
    <citation type="submission" date="2019-07" db="EMBL/GenBank/DDBJ databases">
        <title>Active sludge and wastewater microbial communities from Klosterneuburg, Austria.</title>
        <authorList>
            <person name="Wagner M."/>
        </authorList>
    </citation>
    <scope>NUCLEOTIDE SEQUENCE [LARGE SCALE GENOMIC DNA]</scope>
    <source>
        <strain evidence="6 8">Nm2</strain>
    </source>
</reference>
<dbReference type="GO" id="GO:0071766">
    <property type="term" value="P:Actinobacterium-type cell wall biogenesis"/>
    <property type="evidence" value="ECO:0007669"/>
    <property type="project" value="UniProtKB-ARBA"/>
</dbReference>
<dbReference type="Gene3D" id="3.40.50.12780">
    <property type="entry name" value="N-terminal domain of ligase-like"/>
    <property type="match status" value="1"/>
</dbReference>
<evidence type="ECO:0000313" key="6">
    <source>
        <dbReference type="EMBL" id="TYP94504.1"/>
    </source>
</evidence>
<dbReference type="GO" id="GO:0016874">
    <property type="term" value="F:ligase activity"/>
    <property type="evidence" value="ECO:0007669"/>
    <property type="project" value="UniProtKB-KW"/>
</dbReference>
<dbReference type="Gene3D" id="1.10.1200.10">
    <property type="entry name" value="ACP-like"/>
    <property type="match status" value="1"/>
</dbReference>
<evidence type="ECO:0000256" key="2">
    <source>
        <dbReference type="ARBA" id="ARBA00022598"/>
    </source>
</evidence>
<dbReference type="GO" id="GO:0070566">
    <property type="term" value="F:adenylyltransferase activity"/>
    <property type="evidence" value="ECO:0007669"/>
    <property type="project" value="TreeGrafter"/>
</dbReference>
<reference evidence="7" key="1">
    <citation type="submission" date="2015-05" db="EMBL/GenBank/DDBJ databases">
        <title>Draft genome of Nitrosomonas communis strain Nm2.</title>
        <authorList>
            <person name="Kozlowski J.A."/>
            <person name="Kits K.D."/>
            <person name="Stein L.Y."/>
        </authorList>
    </citation>
    <scope>NUCLEOTIDE SEQUENCE [LARGE SCALE GENOMIC DNA]</scope>
    <source>
        <strain evidence="7">Nm2</strain>
    </source>
</reference>
<dbReference type="GO" id="GO:0016746">
    <property type="term" value="F:acyltransferase activity"/>
    <property type="evidence" value="ECO:0007669"/>
    <property type="project" value="UniProtKB-KW"/>
</dbReference>
<keyword evidence="6" id="KW-0808">Transferase</keyword>
<comment type="similarity">
    <text evidence="1">Belongs to the ATP-dependent AMP-binding enzyme family.</text>
</comment>
<keyword evidence="3" id="KW-1133">Transmembrane helix</keyword>
<dbReference type="InterPro" id="IPR000873">
    <property type="entry name" value="AMP-dep_synth/lig_dom"/>
</dbReference>
<dbReference type="Gene3D" id="3.30.300.30">
    <property type="match status" value="1"/>
</dbReference>
<sequence>MPFNIDSQSDVEKLLGIVRDLVHELRPNEPVPKHLGLDHSLERDFGLDSLARVELLSRIERELGLKLGEKALAEAETPRDLLKQIAGTSTAETLTPAGTAKFAETQVYPPPPETASTLIEILDWRVARQPEQVHITLYGEEEHTEDITYRRLQEEAKALAAGLQQLGLGSGERIAIMLPTGRGFFAAFYGALYAGCVPVPLYPPGRPSQIEDHMRRIANIIGNAQASILITVEQAKPLGHLLRAQCESLRMVTTVADLSIHGAHPPSPKLEPQSIALLQYTSGSTGSPKGVVLTHANLIANLRAMTLASSITAADIFVSWLPLYHDMGLIAACMGSLYVGFRLVLLSPLSFLARPACWLWTINRHCATVSAAPNFAYELCANKLDDRELNGLDLSCWRLAYNGAEPISVNTIEHFVARFSRYGFSRTAMTPVYGLAESSVGLAFPPAERGPLVDHVDRDTLLHSGIARCVQAEDRSALHIVSCGLPLPDHQIRIVDADGQVLAERTQGRVQFRGPSATSSGYFCNPEATARLFDGQWLNSGDMGYIAARELYLTGREKDIIIRGGHNIYPQELEEAVSKVRGIHKGGVAVFPASNTHAGTERLIILAETHESSTKERERIVTEINNLAVDLVGLPADDIVLVPPRTVLKTSSGKLRRTACRELYEQGAINSTLRPLWWQMIRLGGAAAIARVMRLLRRGDEWAWGLWAWAVFVAIVPFAWLLIVLMPGLTLRRRIARASARLAVALTGLKLQEEGLQHLKSEAPMVVVANHASYLDALLLTAVLPAKFAYVAKQELLRNPAAAIPLRRLGSAFVERFDDARGVEDERKLEERARAGESIVFFPEGTFRREAGLMPFRMGAFLTAARTGIPILPVTLIGTRTMLCAGQWLPRRSKLKVLISTPLHPLGNDWQAALQLQEAARRQILAELSEPDIIIAAGPTSSSENFR</sequence>
<dbReference type="PROSITE" id="PS00455">
    <property type="entry name" value="AMP_BINDING"/>
    <property type="match status" value="1"/>
</dbReference>
<name>A0A0F7KA27_9PROT</name>
<keyword evidence="3" id="KW-0472">Membrane</keyword>
<dbReference type="InterPro" id="IPR009081">
    <property type="entry name" value="PP-bd_ACP"/>
</dbReference>
<dbReference type="PANTHER" id="PTHR22754">
    <property type="entry name" value="DISCO-INTERACTING PROTEIN 2 DIP2 -RELATED"/>
    <property type="match status" value="1"/>
</dbReference>
<dbReference type="PATRIC" id="fig|44574.3.peg.957"/>
<evidence type="ECO:0000256" key="1">
    <source>
        <dbReference type="ARBA" id="ARBA00006432"/>
    </source>
</evidence>
<keyword evidence="6" id="KW-0012">Acyltransferase</keyword>
<dbReference type="KEGG" id="nco:AAW31_03995"/>
<dbReference type="InterPro" id="IPR045851">
    <property type="entry name" value="AMP-bd_C_sf"/>
</dbReference>
<evidence type="ECO:0000259" key="4">
    <source>
        <dbReference type="PROSITE" id="PS50075"/>
    </source>
</evidence>
<evidence type="ECO:0000313" key="5">
    <source>
        <dbReference type="EMBL" id="AKH37170.1"/>
    </source>
</evidence>
<dbReference type="InterPro" id="IPR020845">
    <property type="entry name" value="AMP-binding_CS"/>
</dbReference>
<dbReference type="Proteomes" id="UP000324176">
    <property type="component" value="Unassembled WGS sequence"/>
</dbReference>
<dbReference type="SUPFAM" id="SSF56801">
    <property type="entry name" value="Acetyl-CoA synthetase-like"/>
    <property type="match status" value="1"/>
</dbReference>
<dbReference type="CDD" id="cd07989">
    <property type="entry name" value="LPLAT_AGPAT-like"/>
    <property type="match status" value="1"/>
</dbReference>
<dbReference type="GO" id="GO:0005886">
    <property type="term" value="C:plasma membrane"/>
    <property type="evidence" value="ECO:0007669"/>
    <property type="project" value="TreeGrafter"/>
</dbReference>
<dbReference type="Proteomes" id="UP000034156">
    <property type="component" value="Chromosome"/>
</dbReference>
<dbReference type="RefSeq" id="WP_046849264.1">
    <property type="nucleotide sequence ID" value="NZ_CP011451.1"/>
</dbReference>
<dbReference type="FunFam" id="3.40.50.12780:FF:000013">
    <property type="entry name" value="Long-chain-fatty-acid--AMP ligase FadD32"/>
    <property type="match status" value="1"/>
</dbReference>
<dbReference type="OrthoDB" id="6297021at2"/>
<dbReference type="InterPro" id="IPR040097">
    <property type="entry name" value="FAAL/FAAC"/>
</dbReference>
<dbReference type="EMBL" id="CP011451">
    <property type="protein sequence ID" value="AKH37170.1"/>
    <property type="molecule type" value="Genomic_DNA"/>
</dbReference>
<dbReference type="EMBL" id="VNHT01000001">
    <property type="protein sequence ID" value="TYP94504.1"/>
    <property type="molecule type" value="Genomic_DNA"/>
</dbReference>
<evidence type="ECO:0000256" key="3">
    <source>
        <dbReference type="SAM" id="Phobius"/>
    </source>
</evidence>
<gene>
    <name evidence="5" type="ORF">AAW31_03995</name>
    <name evidence="6" type="ORF">BCL69_100135</name>
</gene>
<dbReference type="InterPro" id="IPR002123">
    <property type="entry name" value="Plipid/glycerol_acylTrfase"/>
</dbReference>
<protein>
    <submittedName>
        <fullName evidence="6">1-acyl-sn-glycerol-3-phosphate acyltransferase</fullName>
    </submittedName>
</protein>
<dbReference type="SMART" id="SM00563">
    <property type="entry name" value="PlsC"/>
    <property type="match status" value="1"/>
</dbReference>
<dbReference type="CDD" id="cd05931">
    <property type="entry name" value="FAAL"/>
    <property type="match status" value="1"/>
</dbReference>
<feature type="domain" description="Carrier" evidence="4">
    <location>
        <begin position="12"/>
        <end position="89"/>
    </location>
</feature>
<reference evidence="5 7" key="2">
    <citation type="journal article" date="2016" name="Genome Announc.">
        <title>Genome Sequence of Nitrosomonas communis Strain Nm2, a Mesophilic Ammonia-Oxidizing Bacterium Isolated from Mediterranean Soil.</title>
        <authorList>
            <person name="Kozlowski J.A."/>
            <person name="Kits K.D."/>
            <person name="Stein L.Y."/>
        </authorList>
    </citation>
    <scope>NUCLEOTIDE SEQUENCE [LARGE SCALE GENOMIC DNA]</scope>
    <source>
        <strain evidence="5 7">Nm2</strain>
    </source>
</reference>
<keyword evidence="2" id="KW-0436">Ligase</keyword>
<dbReference type="Pfam" id="PF00501">
    <property type="entry name" value="AMP-binding"/>
    <property type="match status" value="1"/>
</dbReference>
<dbReference type="PROSITE" id="PS50075">
    <property type="entry name" value="CARRIER"/>
    <property type="match status" value="1"/>
</dbReference>
<dbReference type="SUPFAM" id="SSF69593">
    <property type="entry name" value="Glycerol-3-phosphate (1)-acyltransferase"/>
    <property type="match status" value="1"/>
</dbReference>
<feature type="transmembrane region" description="Helical" evidence="3">
    <location>
        <begin position="706"/>
        <end position="731"/>
    </location>
</feature>
<organism evidence="5 7">
    <name type="scientific">Nitrosomonas communis</name>
    <dbReference type="NCBI Taxonomy" id="44574"/>
    <lineage>
        <taxon>Bacteria</taxon>
        <taxon>Pseudomonadati</taxon>
        <taxon>Pseudomonadota</taxon>
        <taxon>Betaproteobacteria</taxon>
        <taxon>Nitrosomonadales</taxon>
        <taxon>Nitrosomonadaceae</taxon>
        <taxon>Nitrosomonas</taxon>
    </lineage>
</organism>
<keyword evidence="7" id="KW-1185">Reference proteome</keyword>
<dbReference type="InterPro" id="IPR042099">
    <property type="entry name" value="ANL_N_sf"/>
</dbReference>
<evidence type="ECO:0000313" key="8">
    <source>
        <dbReference type="Proteomes" id="UP000324176"/>
    </source>
</evidence>
<proteinExistence type="inferred from homology"/>
<dbReference type="InterPro" id="IPR036736">
    <property type="entry name" value="ACP-like_sf"/>
</dbReference>
<accession>A0A0F7KA27</accession>
<keyword evidence="3" id="KW-0812">Transmembrane</keyword>
<dbReference type="Pfam" id="PF01553">
    <property type="entry name" value="Acyltransferase"/>
    <property type="match status" value="1"/>
</dbReference>
<dbReference type="SUPFAM" id="SSF47336">
    <property type="entry name" value="ACP-like"/>
    <property type="match status" value="1"/>
</dbReference>
<dbReference type="Pfam" id="PF00550">
    <property type="entry name" value="PP-binding"/>
    <property type="match status" value="1"/>
</dbReference>
<evidence type="ECO:0000313" key="7">
    <source>
        <dbReference type="Proteomes" id="UP000034156"/>
    </source>
</evidence>
<dbReference type="GO" id="GO:0006633">
    <property type="term" value="P:fatty acid biosynthetic process"/>
    <property type="evidence" value="ECO:0007669"/>
    <property type="project" value="TreeGrafter"/>
</dbReference>
<dbReference type="AlphaFoldDB" id="A0A0F7KA27"/>